<dbReference type="AlphaFoldDB" id="A0A1I2JGL2"/>
<dbReference type="Pfam" id="PF13462">
    <property type="entry name" value="Thioredoxin_4"/>
    <property type="match status" value="1"/>
</dbReference>
<evidence type="ECO:0000259" key="2">
    <source>
        <dbReference type="Pfam" id="PF13462"/>
    </source>
</evidence>
<evidence type="ECO:0000313" key="4">
    <source>
        <dbReference type="Proteomes" id="UP000198589"/>
    </source>
</evidence>
<dbReference type="EMBL" id="FOND01000016">
    <property type="protein sequence ID" value="SFF53982.1"/>
    <property type="molecule type" value="Genomic_DNA"/>
</dbReference>
<feature type="domain" description="Thioredoxin-like fold" evidence="2">
    <location>
        <begin position="83"/>
        <end position="253"/>
    </location>
</feature>
<dbReference type="SUPFAM" id="SSF52833">
    <property type="entry name" value="Thioredoxin-like"/>
    <property type="match status" value="1"/>
</dbReference>
<organism evidence="3 4">
    <name type="scientific">Blastococcus tunisiensis</name>
    <dbReference type="NCBI Taxonomy" id="1798228"/>
    <lineage>
        <taxon>Bacteria</taxon>
        <taxon>Bacillati</taxon>
        <taxon>Actinomycetota</taxon>
        <taxon>Actinomycetes</taxon>
        <taxon>Geodermatophilales</taxon>
        <taxon>Geodermatophilaceae</taxon>
        <taxon>Blastococcus</taxon>
    </lineage>
</organism>
<feature type="transmembrane region" description="Helical" evidence="1">
    <location>
        <begin position="39"/>
        <end position="59"/>
    </location>
</feature>
<dbReference type="OrthoDB" id="4135024at2"/>
<name>A0A1I2JGL2_9ACTN</name>
<sequence>MPASPSQQSRRASARQRIENRRAAEAAARAAAERRRRTVIGGVVAGVVLVVALVVVIVVQMQRTATSDAAAVPADTAADGTVVEVGADDGAVPVDIWADFQCPACQRFHQVNGETLEQLADEGTLQLRYHPIAILDRYSTDAYSTRSLNAAGVVVDAAGPEAFAEFTDLLYANQPPEGGAGLSDDELIELAAQAGATGDEVEAGIRDLVFEDWTARITEEASRQGVTSTPTVLVDGEPLDLRQATPATITALVEAAAPE</sequence>
<dbReference type="Proteomes" id="UP000198589">
    <property type="component" value="Unassembled WGS sequence"/>
</dbReference>
<keyword evidence="1" id="KW-0472">Membrane</keyword>
<evidence type="ECO:0000313" key="3">
    <source>
        <dbReference type="EMBL" id="SFF53982.1"/>
    </source>
</evidence>
<dbReference type="CDD" id="cd02972">
    <property type="entry name" value="DsbA_family"/>
    <property type="match status" value="1"/>
</dbReference>
<dbReference type="Gene3D" id="3.40.30.10">
    <property type="entry name" value="Glutaredoxin"/>
    <property type="match status" value="1"/>
</dbReference>
<protein>
    <submittedName>
        <fullName evidence="3">Protein-disulfide isomerase</fullName>
    </submittedName>
</protein>
<proteinExistence type="predicted"/>
<keyword evidence="1" id="KW-0812">Transmembrane</keyword>
<gene>
    <name evidence="3" type="ORF">SAMN05216574_11660</name>
</gene>
<keyword evidence="1" id="KW-1133">Transmembrane helix</keyword>
<dbReference type="STRING" id="1798228.SAMN05216574_11660"/>
<reference evidence="4" key="1">
    <citation type="submission" date="2016-10" db="EMBL/GenBank/DDBJ databases">
        <authorList>
            <person name="Varghese N."/>
            <person name="Submissions S."/>
        </authorList>
    </citation>
    <scope>NUCLEOTIDE SEQUENCE [LARGE SCALE GENOMIC DNA]</scope>
    <source>
        <strain evidence="4">DSM 46838</strain>
    </source>
</reference>
<dbReference type="GO" id="GO:0016853">
    <property type="term" value="F:isomerase activity"/>
    <property type="evidence" value="ECO:0007669"/>
    <property type="project" value="UniProtKB-KW"/>
</dbReference>
<dbReference type="InterPro" id="IPR012336">
    <property type="entry name" value="Thioredoxin-like_fold"/>
</dbReference>
<dbReference type="RefSeq" id="WP_092201958.1">
    <property type="nucleotide sequence ID" value="NZ_FOND01000016.1"/>
</dbReference>
<keyword evidence="4" id="KW-1185">Reference proteome</keyword>
<dbReference type="InterPro" id="IPR036249">
    <property type="entry name" value="Thioredoxin-like_sf"/>
</dbReference>
<evidence type="ECO:0000256" key="1">
    <source>
        <dbReference type="SAM" id="Phobius"/>
    </source>
</evidence>
<accession>A0A1I2JGL2</accession>
<keyword evidence="3" id="KW-0413">Isomerase</keyword>